<evidence type="ECO:0000256" key="1">
    <source>
        <dbReference type="SAM" id="Phobius"/>
    </source>
</evidence>
<evidence type="ECO:0000313" key="4">
    <source>
        <dbReference type="Proteomes" id="UP001152523"/>
    </source>
</evidence>
<dbReference type="InterPro" id="IPR036047">
    <property type="entry name" value="F-box-like_dom_sf"/>
</dbReference>
<sequence>MSLRNPLSTLPSEINHDIFLRLEGRHLVTAQSVSKEWYSFVQDIKAFHIGQPRLLILSRVKDIHEAKRLKVRSIRLDLRTENTSQFTVEPQVCAITAHRFRNSIDADRDLCSCNGLVLLIFEKHIILWNPLVRRSTKVLELPRLHMLTWKELGGLCYDPSSNEYKVVLLLSCKSSTIRIGDQYVIVSGLKNKGWQKLSFPYEHHTTRAGVNFNNTLHWIVRDKIRSPSLRTVHVNKVLYYDPVDNTFKQLPTPTKNNLEEENHIYGTGIIEGCFCIGQWYQGRNVIQVSVMKEYGNPESWVTIFAIPILGFGRHFNIYNLTFFSLHKSKNLTIMCKDNGRLYVYDGEEDKLEQRFFHIPKDEDESRVRMCFYAQSFELPYGVSWRNRDRRQCRTSESRTCGLDGMLVWLMILLYVACMFGVLLDSRPCTS</sequence>
<dbReference type="NCBIfam" id="TIGR01640">
    <property type="entry name" value="F_box_assoc_1"/>
    <property type="match status" value="1"/>
</dbReference>
<protein>
    <recommendedName>
        <fullName evidence="2">F-box domain-containing protein</fullName>
    </recommendedName>
</protein>
<accession>A0AAV0GJJ2</accession>
<evidence type="ECO:0000259" key="2">
    <source>
        <dbReference type="PROSITE" id="PS50181"/>
    </source>
</evidence>
<dbReference type="InterPro" id="IPR001810">
    <property type="entry name" value="F-box_dom"/>
</dbReference>
<dbReference type="Proteomes" id="UP001152523">
    <property type="component" value="Unassembled WGS sequence"/>
</dbReference>
<name>A0AAV0GJJ2_9ASTE</name>
<keyword evidence="1" id="KW-1133">Transmembrane helix</keyword>
<gene>
    <name evidence="3" type="ORF">CEPIT_LOCUS44264</name>
</gene>
<organism evidence="3 4">
    <name type="scientific">Cuscuta epithymum</name>
    <dbReference type="NCBI Taxonomy" id="186058"/>
    <lineage>
        <taxon>Eukaryota</taxon>
        <taxon>Viridiplantae</taxon>
        <taxon>Streptophyta</taxon>
        <taxon>Embryophyta</taxon>
        <taxon>Tracheophyta</taxon>
        <taxon>Spermatophyta</taxon>
        <taxon>Magnoliopsida</taxon>
        <taxon>eudicotyledons</taxon>
        <taxon>Gunneridae</taxon>
        <taxon>Pentapetalae</taxon>
        <taxon>asterids</taxon>
        <taxon>lamiids</taxon>
        <taxon>Solanales</taxon>
        <taxon>Convolvulaceae</taxon>
        <taxon>Cuscuteae</taxon>
        <taxon>Cuscuta</taxon>
        <taxon>Cuscuta subgen. Cuscuta</taxon>
    </lineage>
</organism>
<feature type="transmembrane region" description="Helical" evidence="1">
    <location>
        <begin position="405"/>
        <end position="423"/>
    </location>
</feature>
<dbReference type="InterPro" id="IPR006527">
    <property type="entry name" value="F-box-assoc_dom_typ1"/>
</dbReference>
<dbReference type="PANTHER" id="PTHR31672:SF13">
    <property type="entry name" value="F-BOX PROTEIN CPR30-LIKE"/>
    <property type="match status" value="1"/>
</dbReference>
<feature type="domain" description="F-box" evidence="2">
    <location>
        <begin position="4"/>
        <end position="50"/>
    </location>
</feature>
<dbReference type="SUPFAM" id="SSF81383">
    <property type="entry name" value="F-box domain"/>
    <property type="match status" value="1"/>
</dbReference>
<evidence type="ECO:0000313" key="3">
    <source>
        <dbReference type="EMBL" id="CAH9148130.1"/>
    </source>
</evidence>
<dbReference type="EMBL" id="CAMAPF010001151">
    <property type="protein sequence ID" value="CAH9148130.1"/>
    <property type="molecule type" value="Genomic_DNA"/>
</dbReference>
<comment type="caution">
    <text evidence="3">The sequence shown here is derived from an EMBL/GenBank/DDBJ whole genome shotgun (WGS) entry which is preliminary data.</text>
</comment>
<keyword evidence="4" id="KW-1185">Reference proteome</keyword>
<dbReference type="InterPro" id="IPR050796">
    <property type="entry name" value="SCF_F-box_component"/>
</dbReference>
<dbReference type="InterPro" id="IPR017451">
    <property type="entry name" value="F-box-assoc_interact_dom"/>
</dbReference>
<dbReference type="PROSITE" id="PS50181">
    <property type="entry name" value="FBOX"/>
    <property type="match status" value="1"/>
</dbReference>
<keyword evidence="1" id="KW-0472">Membrane</keyword>
<dbReference type="Pfam" id="PF12937">
    <property type="entry name" value="F-box-like"/>
    <property type="match status" value="1"/>
</dbReference>
<dbReference type="Pfam" id="PF07734">
    <property type="entry name" value="FBA_1"/>
    <property type="match status" value="1"/>
</dbReference>
<keyword evidence="1" id="KW-0812">Transmembrane</keyword>
<dbReference type="PANTHER" id="PTHR31672">
    <property type="entry name" value="BNACNNG10540D PROTEIN"/>
    <property type="match status" value="1"/>
</dbReference>
<proteinExistence type="predicted"/>
<dbReference type="Gene3D" id="1.20.1280.50">
    <property type="match status" value="1"/>
</dbReference>
<reference evidence="3" key="1">
    <citation type="submission" date="2022-07" db="EMBL/GenBank/DDBJ databases">
        <authorList>
            <person name="Macas J."/>
            <person name="Novak P."/>
            <person name="Neumann P."/>
        </authorList>
    </citation>
    <scope>NUCLEOTIDE SEQUENCE</scope>
</reference>
<dbReference type="AlphaFoldDB" id="A0AAV0GJJ2"/>